<evidence type="ECO:0000313" key="5">
    <source>
        <dbReference type="Proteomes" id="UP000002193"/>
    </source>
</evidence>
<keyword evidence="1" id="KW-0812">Transmembrane</keyword>
<dbReference type="Pfam" id="PF07560">
    <property type="entry name" value="DUF1539"/>
    <property type="match status" value="1"/>
</dbReference>
<evidence type="ECO:0000259" key="2">
    <source>
        <dbReference type="Pfam" id="PF07560"/>
    </source>
</evidence>
<feature type="domain" description="DUF1548" evidence="3">
    <location>
        <begin position="275"/>
        <end position="403"/>
    </location>
</feature>
<name>Q821Y2_CHLCV</name>
<dbReference type="InterPro" id="IPR013044">
    <property type="entry name" value="DUF1548"/>
</dbReference>
<keyword evidence="5" id="KW-1185">Reference proteome</keyword>
<sequence length="426" mass="49149">MFSMANTIPTNFPIYSADVVSQKSLKQTLRIYAERVHCYVFHTFVKTALLRPFQPASSQKYCHSLLISILAVIVSAILFLLLYPVKLTFLAISLCLKDPKTTTVSLRKSFVRNLQDMVNRQLFINSDYLSVTPESSPFLTSFLIPETQSWESYHLEDEILELYSTLPEGWEKILNYADTRNQDYPSKEMAYEGSLYLTVLHKLTTVLQDPLIPKKKKQELLNYIGTYADACPPTWIEVIFKELTAIYNKRDTSINYIILCVQTFKENLLQSMVNRSSEEWHHISGFKHYHGGSLGLNMNSLARIQFTGHLILKKQALYNRVFKRFLSNYRASVANLIEYTRCQIIESSQELKNSLSRYLCETMTQLEVPENEISSVLSSLFYDEHFELNNTGIAFILIMQGILTTEAQTTIGKIAQRLPNLFRCLR</sequence>
<proteinExistence type="predicted"/>
<accession>Q821Y2</accession>
<evidence type="ECO:0000313" key="4">
    <source>
        <dbReference type="EMBL" id="AAP05544.1"/>
    </source>
</evidence>
<dbReference type="Pfam" id="PF07579">
    <property type="entry name" value="DUF1548"/>
    <property type="match status" value="1"/>
</dbReference>
<dbReference type="Proteomes" id="UP000002193">
    <property type="component" value="Chromosome"/>
</dbReference>
<dbReference type="HOGENOM" id="CLU_632659_0_0_0"/>
<evidence type="ECO:0000259" key="3">
    <source>
        <dbReference type="Pfam" id="PF07579"/>
    </source>
</evidence>
<reference evidence="4 5" key="1">
    <citation type="journal article" date="2003" name="Nucleic Acids Res.">
        <title>Genome sequence of Chlamydophila caviae (Chlamydia psittaci GPIC): examining the role of niche-specific genes in the evolution of the Chlamydiaceae.</title>
        <authorList>
            <person name="Read T.D."/>
            <person name="Myers G.S.A."/>
            <person name="Brunham R.C."/>
            <person name="Nelson W.C."/>
            <person name="Paulsen I.T."/>
            <person name="Heidelberg J.F."/>
            <person name="Holtzapple E.K."/>
            <person name="Khouri H.M."/>
            <person name="Federova N.B."/>
            <person name="Carty H.A."/>
            <person name="Umayam L.A."/>
            <person name="Haft D.H."/>
            <person name="Peterson J.D."/>
            <person name="Beanan M.J."/>
            <person name="White O."/>
            <person name="Salzberg S.L."/>
            <person name="Hsia R.-C."/>
            <person name="McClarty G."/>
            <person name="Rank R.G."/>
            <person name="Bavoil P.M."/>
            <person name="Fraser C.M."/>
        </authorList>
    </citation>
    <scope>NUCLEOTIDE SEQUENCE [LARGE SCALE GENOMIC DNA]</scope>
    <source>
        <strain evidence="5">ATCC VR-813 / DSM 19441 / 03DC25 / GPIC</strain>
    </source>
</reference>
<evidence type="ECO:0000256" key="1">
    <source>
        <dbReference type="SAM" id="Phobius"/>
    </source>
</evidence>
<keyword evidence="1" id="KW-0472">Membrane</keyword>
<dbReference type="KEGG" id="cca:CCA_00803"/>
<feature type="domain" description="DUF1539" evidence="2">
    <location>
        <begin position="132"/>
        <end position="257"/>
    </location>
</feature>
<dbReference type="InterPro" id="IPR011436">
    <property type="entry name" value="DUF1539"/>
</dbReference>
<feature type="transmembrane region" description="Helical" evidence="1">
    <location>
        <begin position="61"/>
        <end position="83"/>
    </location>
</feature>
<dbReference type="AlphaFoldDB" id="Q821Y2"/>
<keyword evidence="1" id="KW-1133">Transmembrane helix</keyword>
<dbReference type="EMBL" id="AE015925">
    <property type="protein sequence ID" value="AAP05544.1"/>
    <property type="molecule type" value="Genomic_DNA"/>
</dbReference>
<protein>
    <submittedName>
        <fullName evidence="4">Uncharacterized protein</fullName>
    </submittedName>
</protein>
<organism evidence="4 5">
    <name type="scientific">Chlamydia caviae (strain ATCC VR-813 / DSM 19441 / 03DC25 / GPIC)</name>
    <name type="common">Chlamydophila caviae</name>
    <dbReference type="NCBI Taxonomy" id="227941"/>
    <lineage>
        <taxon>Bacteria</taxon>
        <taxon>Pseudomonadati</taxon>
        <taxon>Chlamydiota</taxon>
        <taxon>Chlamydiia</taxon>
        <taxon>Chlamydiales</taxon>
        <taxon>Chlamydiaceae</taxon>
        <taxon>Chlamydia/Chlamydophila group</taxon>
        <taxon>Chlamydia</taxon>
    </lineage>
</organism>
<dbReference type="STRING" id="227941.CCA_00803"/>
<gene>
    <name evidence="4" type="ordered locus">CCA_00803</name>
</gene>